<accession>A0AAD7CZ31</accession>
<keyword evidence="1" id="KW-0863">Zinc-finger</keyword>
<dbReference type="EMBL" id="JARKIE010000177">
    <property type="protein sequence ID" value="KAJ7671038.1"/>
    <property type="molecule type" value="Genomic_DNA"/>
</dbReference>
<dbReference type="PROSITE" id="PS50089">
    <property type="entry name" value="ZF_RING_2"/>
    <property type="match status" value="1"/>
</dbReference>
<keyword evidence="5" id="KW-1185">Reference proteome</keyword>
<evidence type="ECO:0000313" key="5">
    <source>
        <dbReference type="Proteomes" id="UP001221757"/>
    </source>
</evidence>
<feature type="compositionally biased region" description="Basic and acidic residues" evidence="2">
    <location>
        <begin position="278"/>
        <end position="300"/>
    </location>
</feature>
<evidence type="ECO:0000256" key="1">
    <source>
        <dbReference type="PROSITE-ProRule" id="PRU00175"/>
    </source>
</evidence>
<dbReference type="AlphaFoldDB" id="A0AAD7CZ31"/>
<sequence length="300" mass="33784">MSSHDIDSFMTAERAAAIAVRTRRRARINQEAAMCREMLSRRRPHLEPPSLGTTRVRWNHDNAGSRTARATELTADELYVGPERPVVFNPTNPDHMCSVCHCVKSHPVRYRGCKHSHCYVCARLWLQEKWTCPDCRAPIYSAPKHHHAEETEIAKDHPDWTDASIGVGSQVAHPIELAGPATSPDEPRVHLMLPEYVRCRHRLSRSRARPRRAPEPELPGPYGHGLGDIVVPYVIKRPPAFQPVVSATAAAKIKSMRAARALEDGDAKILAGLAQSKKRQEEQAVKRQQEQVVKRKAQER</sequence>
<keyword evidence="1" id="KW-0862">Zinc</keyword>
<dbReference type="Proteomes" id="UP001221757">
    <property type="component" value="Unassembled WGS sequence"/>
</dbReference>
<dbReference type="InterPro" id="IPR013083">
    <property type="entry name" value="Znf_RING/FYVE/PHD"/>
</dbReference>
<keyword evidence="1" id="KW-0479">Metal-binding</keyword>
<protein>
    <recommendedName>
        <fullName evidence="3">RING-type domain-containing protein</fullName>
    </recommendedName>
</protein>
<proteinExistence type="predicted"/>
<dbReference type="InterPro" id="IPR001841">
    <property type="entry name" value="Znf_RING"/>
</dbReference>
<comment type="caution">
    <text evidence="4">The sequence shown here is derived from an EMBL/GenBank/DDBJ whole genome shotgun (WGS) entry which is preliminary data.</text>
</comment>
<gene>
    <name evidence="4" type="ORF">B0H17DRAFT_1209189</name>
</gene>
<evidence type="ECO:0000259" key="3">
    <source>
        <dbReference type="PROSITE" id="PS50089"/>
    </source>
</evidence>
<feature type="region of interest" description="Disordered" evidence="2">
    <location>
        <begin position="275"/>
        <end position="300"/>
    </location>
</feature>
<dbReference type="SUPFAM" id="SSF57850">
    <property type="entry name" value="RING/U-box"/>
    <property type="match status" value="1"/>
</dbReference>
<organism evidence="4 5">
    <name type="scientific">Mycena rosella</name>
    <name type="common">Pink bonnet</name>
    <name type="synonym">Agaricus rosellus</name>
    <dbReference type="NCBI Taxonomy" id="1033263"/>
    <lineage>
        <taxon>Eukaryota</taxon>
        <taxon>Fungi</taxon>
        <taxon>Dikarya</taxon>
        <taxon>Basidiomycota</taxon>
        <taxon>Agaricomycotina</taxon>
        <taxon>Agaricomycetes</taxon>
        <taxon>Agaricomycetidae</taxon>
        <taxon>Agaricales</taxon>
        <taxon>Marasmiineae</taxon>
        <taxon>Mycenaceae</taxon>
        <taxon>Mycena</taxon>
    </lineage>
</organism>
<reference evidence="4" key="1">
    <citation type="submission" date="2023-03" db="EMBL/GenBank/DDBJ databases">
        <title>Massive genome expansion in bonnet fungi (Mycena s.s.) driven by repeated elements and novel gene families across ecological guilds.</title>
        <authorList>
            <consortium name="Lawrence Berkeley National Laboratory"/>
            <person name="Harder C.B."/>
            <person name="Miyauchi S."/>
            <person name="Viragh M."/>
            <person name="Kuo A."/>
            <person name="Thoen E."/>
            <person name="Andreopoulos B."/>
            <person name="Lu D."/>
            <person name="Skrede I."/>
            <person name="Drula E."/>
            <person name="Henrissat B."/>
            <person name="Morin E."/>
            <person name="Kohler A."/>
            <person name="Barry K."/>
            <person name="LaButti K."/>
            <person name="Morin E."/>
            <person name="Salamov A."/>
            <person name="Lipzen A."/>
            <person name="Mereny Z."/>
            <person name="Hegedus B."/>
            <person name="Baldrian P."/>
            <person name="Stursova M."/>
            <person name="Weitz H."/>
            <person name="Taylor A."/>
            <person name="Grigoriev I.V."/>
            <person name="Nagy L.G."/>
            <person name="Martin F."/>
            <person name="Kauserud H."/>
        </authorList>
    </citation>
    <scope>NUCLEOTIDE SEQUENCE</scope>
    <source>
        <strain evidence="4">CBHHK067</strain>
    </source>
</reference>
<feature type="domain" description="RING-type" evidence="3">
    <location>
        <begin position="97"/>
        <end position="136"/>
    </location>
</feature>
<dbReference type="Gene3D" id="3.30.40.10">
    <property type="entry name" value="Zinc/RING finger domain, C3HC4 (zinc finger)"/>
    <property type="match status" value="1"/>
</dbReference>
<evidence type="ECO:0000313" key="4">
    <source>
        <dbReference type="EMBL" id="KAJ7671038.1"/>
    </source>
</evidence>
<dbReference type="GO" id="GO:0008270">
    <property type="term" value="F:zinc ion binding"/>
    <property type="evidence" value="ECO:0007669"/>
    <property type="project" value="UniProtKB-KW"/>
</dbReference>
<evidence type="ECO:0000256" key="2">
    <source>
        <dbReference type="SAM" id="MobiDB-lite"/>
    </source>
</evidence>
<name>A0AAD7CZ31_MYCRO</name>